<sequence>MEFGNLTFEPAAEHIDLVADAVRAALESGADGVLVAEIDPDVADTAAFCERYGIGMADGANCVIIEGKRGDAIRYAVCMILATDRIDVNGAVRQTLDAKKASFASMDTATAATGMEYGGITPVGVPAEWALLVDEAVAASGPLVIGSGLRRSKLLVTGEYLTGLPGAQVLPIAKPPAPPA</sequence>
<gene>
    <name evidence="2" type="ORF">GCM10025866_24020</name>
</gene>
<dbReference type="RefSeq" id="WP_286276546.1">
    <property type="nucleotide sequence ID" value="NZ_AP027731.1"/>
</dbReference>
<feature type="domain" description="YbaK/aminoacyl-tRNA synthetase-associated" evidence="1">
    <location>
        <begin position="40"/>
        <end position="161"/>
    </location>
</feature>
<name>A0ABM8GDX5_9MICO</name>
<evidence type="ECO:0000259" key="1">
    <source>
        <dbReference type="Pfam" id="PF04073"/>
    </source>
</evidence>
<keyword evidence="3" id="KW-1185">Reference proteome</keyword>
<dbReference type="EMBL" id="AP027731">
    <property type="protein sequence ID" value="BDZ46493.1"/>
    <property type="molecule type" value="Genomic_DNA"/>
</dbReference>
<reference evidence="3" key="1">
    <citation type="journal article" date="2019" name="Int. J. Syst. Evol. Microbiol.">
        <title>The Global Catalogue of Microorganisms (GCM) 10K type strain sequencing project: providing services to taxonomists for standard genome sequencing and annotation.</title>
        <authorList>
            <consortium name="The Broad Institute Genomics Platform"/>
            <consortium name="The Broad Institute Genome Sequencing Center for Infectious Disease"/>
            <person name="Wu L."/>
            <person name="Ma J."/>
        </authorList>
    </citation>
    <scope>NUCLEOTIDE SEQUENCE [LARGE SCALE GENOMIC DNA]</scope>
    <source>
        <strain evidence="3">NBRC 108725</strain>
    </source>
</reference>
<dbReference type="InterPro" id="IPR007214">
    <property type="entry name" value="YbaK/aa-tRNA-synth-assoc-dom"/>
</dbReference>
<dbReference type="Pfam" id="PF04073">
    <property type="entry name" value="tRNA_edit"/>
    <property type="match status" value="1"/>
</dbReference>
<accession>A0ABM8GDX5</accession>
<evidence type="ECO:0000313" key="2">
    <source>
        <dbReference type="EMBL" id="BDZ46493.1"/>
    </source>
</evidence>
<dbReference type="SUPFAM" id="SSF55826">
    <property type="entry name" value="YbaK/ProRS associated domain"/>
    <property type="match status" value="1"/>
</dbReference>
<dbReference type="Gene3D" id="3.90.960.10">
    <property type="entry name" value="YbaK/aminoacyl-tRNA synthetase-associated domain"/>
    <property type="match status" value="1"/>
</dbReference>
<proteinExistence type="predicted"/>
<dbReference type="Proteomes" id="UP001321498">
    <property type="component" value="Chromosome"/>
</dbReference>
<evidence type="ECO:0000313" key="3">
    <source>
        <dbReference type="Proteomes" id="UP001321498"/>
    </source>
</evidence>
<protein>
    <recommendedName>
        <fullName evidence="1">YbaK/aminoacyl-tRNA synthetase-associated domain-containing protein</fullName>
    </recommendedName>
</protein>
<dbReference type="InterPro" id="IPR036754">
    <property type="entry name" value="YbaK/aa-tRNA-synt-asso_dom_sf"/>
</dbReference>
<organism evidence="2 3">
    <name type="scientific">Naasia aerilata</name>
    <dbReference type="NCBI Taxonomy" id="1162966"/>
    <lineage>
        <taxon>Bacteria</taxon>
        <taxon>Bacillati</taxon>
        <taxon>Actinomycetota</taxon>
        <taxon>Actinomycetes</taxon>
        <taxon>Micrococcales</taxon>
        <taxon>Microbacteriaceae</taxon>
        <taxon>Naasia</taxon>
    </lineage>
</organism>
<dbReference type="CDD" id="cd04939">
    <property type="entry name" value="PA2301"/>
    <property type="match status" value="1"/>
</dbReference>